<dbReference type="GO" id="GO:0016020">
    <property type="term" value="C:membrane"/>
    <property type="evidence" value="ECO:0007669"/>
    <property type="project" value="UniProtKB-SubCell"/>
</dbReference>
<evidence type="ECO:0000256" key="3">
    <source>
        <dbReference type="ARBA" id="ARBA00022448"/>
    </source>
</evidence>
<dbReference type="SMART" id="SM00382">
    <property type="entry name" value="AAA"/>
    <property type="match status" value="2"/>
</dbReference>
<dbReference type="GO" id="GO:0140359">
    <property type="term" value="F:ABC-type transporter activity"/>
    <property type="evidence" value="ECO:0007669"/>
    <property type="project" value="InterPro"/>
</dbReference>
<feature type="transmembrane region" description="Helical" evidence="11">
    <location>
        <begin position="915"/>
        <end position="933"/>
    </location>
</feature>
<dbReference type="FunFam" id="3.40.50.300:FF:000997">
    <property type="entry name" value="Multidrug resistance-associated protein 1"/>
    <property type="match status" value="1"/>
</dbReference>
<dbReference type="InterPro" id="IPR036640">
    <property type="entry name" value="ABC1_TM_sf"/>
</dbReference>
<dbReference type="PROSITE" id="PS50893">
    <property type="entry name" value="ABC_TRANSPORTER_2"/>
    <property type="match status" value="2"/>
</dbReference>
<dbReference type="PANTHER" id="PTHR24223:SF456">
    <property type="entry name" value="MULTIDRUG RESISTANCE-ASSOCIATED PROTEIN LETHAL(2)03659"/>
    <property type="match status" value="1"/>
</dbReference>
<sequence length="1241" mass="137643">MKIHEELDKDVEAGPGSDYAGLSEEGNANIFSKTTFGWATSLFFKARKQRKKNKEELTQFDLWAIRDVDTMKTLLNDFFKEKEGVSKQIWSVIRYRFTLTVVFKFLNSTVQFGTPLLMYQLLEALSTSEDRWVPFVYIVAMFVVFTAQITFESLYYWSAARSGWKARSVLTHRVQAKTLCLSQCTRNVSTSSGKLISLMQVDPVKIERFINQAAILWDSLYQILGYEVILITKIGWGPSLLGLVVVLFFIPIQVWLSKYLVKLNAKLAKVTDKRVQLSKDTLQTIHGVKLGGWEDISVEVIQKQRKQELEYLRQSILFKSLVGGLLFGLPAFAAVVSLTMYAVLHNGTMTTATVFTVATIWSMTIPPMSSYPTVIAQYAEAKISLGRLEEFFNLEETSPPTCETISPAEQSEDAITIQDGTFHWSSNADSTPVLKNINLRFPRATLTAVMGRVGSGKSSLLYSTMGELRQSTGLVSISGKVAFAPQVAFVMNATIRENIIFGHMFNQERYEKVVRVTQLEADIATFPDGDNTAIGERGVTLSGGQRQRLNLARAAYANNDIVILDDQLSALDPNVARRVFGECIKGFIVQEEGRTVVMSTNEIGVAEECDKVVCLKDGEVIHDGVCAGKSLAPMTTSVQPAEINSAPENKSKTGGTLIETEERAHGAVSVKDLGAYVQSGGGALAWVVMGLVFLVAQGARFVNSYWLKLWSADAMYIAHSRNFYLVGYALTSVMVAWCDFVASYMFYILCLKASRALHEAVLQRILHAPMSFFHSTPLGRIVARLSSDIYMLDRDLPANSLRFIRQALTVAMFVITIAVFAPISLSVVPVVLVAYIVLVALYRPVARDAKRLESISRSPIYSNYIENAVNGSLVLRAFKRESWSLEKLDTSVEENIRNSYALIVAQRWVNYRITFIGNLFAIVSMSLVAYLTLEGSINESSAGLALSYIMQIALYLGVLLRNFVNVETDFNSVERINYYATMIPQEDTRDDPSDMPAEWPSKGALNIQNLSVRYHPEQPLILKNVSFSIAAGERVGVIGRTGSGKSTFINTLVRIVEPEASDTPSILLDGQDVAKLSLKTLRSGISIVPQDPIVYSGTLATNLDPFNLVGGEDKVLRTLQDDFPILADILVRQFPTGMSFEIVDQGANLSQGEKQIIAFARAVIVNPKVLLLDEATSSVDYKTDGQIQECIREYFKSCTIITIAHRLATVSDSDKIVNFDNGSVQVGPPSQFMHVHQTENV</sequence>
<evidence type="ECO:0000256" key="11">
    <source>
        <dbReference type="SAM" id="Phobius"/>
    </source>
</evidence>
<dbReference type="Pfam" id="PF00664">
    <property type="entry name" value="ABC_membrane"/>
    <property type="match status" value="2"/>
</dbReference>
<evidence type="ECO:0008006" key="15">
    <source>
        <dbReference type="Google" id="ProtNLM"/>
    </source>
</evidence>
<feature type="transmembrane region" description="Helical" evidence="11">
    <location>
        <begin position="240"/>
        <end position="261"/>
    </location>
</feature>
<dbReference type="AlphaFoldDB" id="A0A7S2WRN7"/>
<dbReference type="CDD" id="cd03244">
    <property type="entry name" value="ABCC_MRP_domain2"/>
    <property type="match status" value="1"/>
</dbReference>
<proteinExistence type="inferred from homology"/>
<dbReference type="GO" id="GO:0005524">
    <property type="term" value="F:ATP binding"/>
    <property type="evidence" value="ECO:0007669"/>
    <property type="project" value="UniProtKB-KW"/>
</dbReference>
<feature type="domain" description="ABC transporter" evidence="12">
    <location>
        <begin position="415"/>
        <end position="642"/>
    </location>
</feature>
<dbReference type="CDD" id="cd18579">
    <property type="entry name" value="ABC_6TM_ABCC_D1"/>
    <property type="match status" value="1"/>
</dbReference>
<comment type="subcellular location">
    <subcellularLocation>
        <location evidence="1">Membrane</location>
        <topology evidence="1">Multi-pass membrane protein</topology>
    </subcellularLocation>
</comment>
<feature type="transmembrane region" description="Helical" evidence="11">
    <location>
        <begin position="723"/>
        <end position="749"/>
    </location>
</feature>
<feature type="transmembrane region" description="Helical" evidence="11">
    <location>
        <begin position="321"/>
        <end position="344"/>
    </location>
</feature>
<evidence type="ECO:0000256" key="8">
    <source>
        <dbReference type="ARBA" id="ARBA00022989"/>
    </source>
</evidence>
<keyword evidence="7" id="KW-0067">ATP-binding</keyword>
<dbReference type="FunFam" id="3.40.50.300:FF:001172">
    <property type="entry name" value="Cystic fibrosis transmembrane conductance regulator"/>
    <property type="match status" value="1"/>
</dbReference>
<dbReference type="Pfam" id="PF00005">
    <property type="entry name" value="ABC_tran"/>
    <property type="match status" value="2"/>
</dbReference>
<evidence type="ECO:0000256" key="10">
    <source>
        <dbReference type="ARBA" id="ARBA00023180"/>
    </source>
</evidence>
<evidence type="ECO:0000256" key="6">
    <source>
        <dbReference type="ARBA" id="ARBA00022741"/>
    </source>
</evidence>
<dbReference type="InterPro" id="IPR003593">
    <property type="entry name" value="AAA+_ATPase"/>
</dbReference>
<dbReference type="InterPro" id="IPR011527">
    <property type="entry name" value="ABC1_TM_dom"/>
</dbReference>
<dbReference type="FunFam" id="1.20.1560.10:FF:000013">
    <property type="entry name" value="ABC transporter C family member 2"/>
    <property type="match status" value="1"/>
</dbReference>
<evidence type="ECO:0000259" key="13">
    <source>
        <dbReference type="PROSITE" id="PS50929"/>
    </source>
</evidence>
<comment type="similarity">
    <text evidence="2">Belongs to the ABC transporter superfamily. ABCC family. Conjugate transporter (TC 3.A.1.208) subfamily.</text>
</comment>
<feature type="transmembrane region" description="Helical" evidence="11">
    <location>
        <begin position="134"/>
        <end position="157"/>
    </location>
</feature>
<feature type="transmembrane region" description="Helical" evidence="11">
    <location>
        <begin position="803"/>
        <end position="821"/>
    </location>
</feature>
<dbReference type="InterPro" id="IPR044746">
    <property type="entry name" value="ABCC_6TM_D1"/>
</dbReference>
<protein>
    <recommendedName>
        <fullName evidence="15">P-loop containing nucleoside triphosphate hydrolase protein</fullName>
    </recommendedName>
</protein>
<dbReference type="InterPro" id="IPR017871">
    <property type="entry name" value="ABC_transporter-like_CS"/>
</dbReference>
<dbReference type="CDD" id="cd03250">
    <property type="entry name" value="ABCC_MRP_domain1"/>
    <property type="match status" value="1"/>
</dbReference>
<dbReference type="CDD" id="cd18580">
    <property type="entry name" value="ABC_6TM_ABCC_D2"/>
    <property type="match status" value="1"/>
</dbReference>
<feature type="domain" description="ABC transporter" evidence="12">
    <location>
        <begin position="1005"/>
        <end position="1237"/>
    </location>
</feature>
<dbReference type="PROSITE" id="PS00211">
    <property type="entry name" value="ABC_TRANSPORTER_1"/>
    <property type="match status" value="1"/>
</dbReference>
<dbReference type="Gene3D" id="1.20.1560.10">
    <property type="entry name" value="ABC transporter type 1, transmembrane domain"/>
    <property type="match status" value="2"/>
</dbReference>
<dbReference type="InterPro" id="IPR003439">
    <property type="entry name" value="ABC_transporter-like_ATP-bd"/>
</dbReference>
<feature type="transmembrane region" description="Helical" evidence="11">
    <location>
        <begin position="945"/>
        <end position="964"/>
    </location>
</feature>
<feature type="domain" description="ABC transmembrane type-1" evidence="13">
    <location>
        <begin position="687"/>
        <end position="968"/>
    </location>
</feature>
<organism evidence="14">
    <name type="scientific">Mucochytrium quahogii</name>
    <dbReference type="NCBI Taxonomy" id="96639"/>
    <lineage>
        <taxon>Eukaryota</taxon>
        <taxon>Sar</taxon>
        <taxon>Stramenopiles</taxon>
        <taxon>Bigyra</taxon>
        <taxon>Labyrinthulomycetes</taxon>
        <taxon>Thraustochytrida</taxon>
        <taxon>Thraustochytriidae</taxon>
        <taxon>Mucochytrium</taxon>
    </lineage>
</organism>
<keyword evidence="8 11" id="KW-1133">Transmembrane helix</keyword>
<dbReference type="SUPFAM" id="SSF90123">
    <property type="entry name" value="ABC transporter transmembrane region"/>
    <property type="match status" value="2"/>
</dbReference>
<dbReference type="SUPFAM" id="SSF52540">
    <property type="entry name" value="P-loop containing nucleoside triphosphate hydrolases"/>
    <property type="match status" value="2"/>
</dbReference>
<evidence type="ECO:0000256" key="9">
    <source>
        <dbReference type="ARBA" id="ARBA00023136"/>
    </source>
</evidence>
<feature type="transmembrane region" description="Helical" evidence="11">
    <location>
        <begin position="683"/>
        <end position="702"/>
    </location>
</feature>
<dbReference type="Gene3D" id="3.40.50.300">
    <property type="entry name" value="P-loop containing nucleotide triphosphate hydrolases"/>
    <property type="match status" value="2"/>
</dbReference>
<keyword evidence="10" id="KW-0325">Glycoprotein</keyword>
<feature type="transmembrane region" description="Helical" evidence="11">
    <location>
        <begin position="97"/>
        <end position="122"/>
    </location>
</feature>
<dbReference type="InterPro" id="IPR027417">
    <property type="entry name" value="P-loop_NTPase"/>
</dbReference>
<keyword evidence="4 11" id="KW-0812">Transmembrane</keyword>
<keyword evidence="6" id="KW-0547">Nucleotide-binding</keyword>
<dbReference type="PROSITE" id="PS50929">
    <property type="entry name" value="ABC_TM1F"/>
    <property type="match status" value="2"/>
</dbReference>
<dbReference type="GO" id="GO:0016887">
    <property type="term" value="F:ATP hydrolysis activity"/>
    <property type="evidence" value="ECO:0007669"/>
    <property type="project" value="InterPro"/>
</dbReference>
<dbReference type="InterPro" id="IPR050173">
    <property type="entry name" value="ABC_transporter_C-like"/>
</dbReference>
<keyword evidence="9 11" id="KW-0472">Membrane</keyword>
<evidence type="ECO:0000256" key="7">
    <source>
        <dbReference type="ARBA" id="ARBA00022840"/>
    </source>
</evidence>
<evidence type="ECO:0000256" key="4">
    <source>
        <dbReference type="ARBA" id="ARBA00022692"/>
    </source>
</evidence>
<dbReference type="EMBL" id="HBHK01024760">
    <property type="protein sequence ID" value="CAD9704107.1"/>
    <property type="molecule type" value="Transcribed_RNA"/>
</dbReference>
<feature type="domain" description="ABC transmembrane type-1" evidence="13">
    <location>
        <begin position="99"/>
        <end position="380"/>
    </location>
</feature>
<keyword evidence="3" id="KW-0813">Transport</keyword>
<evidence type="ECO:0000256" key="1">
    <source>
        <dbReference type="ARBA" id="ARBA00004141"/>
    </source>
</evidence>
<keyword evidence="5" id="KW-0677">Repeat</keyword>
<evidence type="ECO:0000256" key="5">
    <source>
        <dbReference type="ARBA" id="ARBA00022737"/>
    </source>
</evidence>
<gene>
    <name evidence="14" type="ORF">QSP1433_LOCUS15571</name>
</gene>
<name>A0A7S2WRN7_9STRA</name>
<dbReference type="InterPro" id="IPR044726">
    <property type="entry name" value="ABCC_6TM_D2"/>
</dbReference>
<reference evidence="14" key="1">
    <citation type="submission" date="2021-01" db="EMBL/GenBank/DDBJ databases">
        <authorList>
            <person name="Corre E."/>
            <person name="Pelletier E."/>
            <person name="Niang G."/>
            <person name="Scheremetjew M."/>
            <person name="Finn R."/>
            <person name="Kale V."/>
            <person name="Holt S."/>
            <person name="Cochrane G."/>
            <person name="Meng A."/>
            <person name="Brown T."/>
            <person name="Cohen L."/>
        </authorList>
    </citation>
    <scope>NUCLEOTIDE SEQUENCE</scope>
    <source>
        <strain evidence="14">NY070348D</strain>
    </source>
</reference>
<evidence type="ECO:0000313" key="14">
    <source>
        <dbReference type="EMBL" id="CAD9704107.1"/>
    </source>
</evidence>
<dbReference type="PANTHER" id="PTHR24223">
    <property type="entry name" value="ATP-BINDING CASSETTE SUB-FAMILY C"/>
    <property type="match status" value="1"/>
</dbReference>
<evidence type="ECO:0000259" key="12">
    <source>
        <dbReference type="PROSITE" id="PS50893"/>
    </source>
</evidence>
<evidence type="ECO:0000256" key="2">
    <source>
        <dbReference type="ARBA" id="ARBA00009726"/>
    </source>
</evidence>
<accession>A0A7S2WRN7</accession>